<evidence type="ECO:0000259" key="8">
    <source>
        <dbReference type="Pfam" id="PF03946"/>
    </source>
</evidence>
<keyword evidence="3 5" id="KW-0687">Ribonucleoprotein</keyword>
<gene>
    <name evidence="9" type="ORF">Agabi119p4_4483</name>
</gene>
<name>A0A8H7F376_AGABI</name>
<dbReference type="Gene3D" id="3.30.1550.10">
    <property type="entry name" value="Ribosomal protein L11/L12, N-terminal domain"/>
    <property type="match status" value="1"/>
</dbReference>
<dbReference type="GO" id="GO:0005762">
    <property type="term" value="C:mitochondrial large ribosomal subunit"/>
    <property type="evidence" value="ECO:0007669"/>
    <property type="project" value="TreeGrafter"/>
</dbReference>
<proteinExistence type="inferred from homology"/>
<evidence type="ECO:0000256" key="5">
    <source>
        <dbReference type="RuleBase" id="RU003978"/>
    </source>
</evidence>
<dbReference type="PANTHER" id="PTHR11661">
    <property type="entry name" value="60S RIBOSOMAL PROTEIN L12"/>
    <property type="match status" value="1"/>
</dbReference>
<feature type="domain" description="Large ribosomal subunit protein uL11 N-terminal" evidence="8">
    <location>
        <begin position="13"/>
        <end position="71"/>
    </location>
</feature>
<comment type="similarity">
    <text evidence="1 5">Belongs to the universal ribosomal protein uL11 family.</text>
</comment>
<dbReference type="GO" id="GO:0070180">
    <property type="term" value="F:large ribosomal subunit rRNA binding"/>
    <property type="evidence" value="ECO:0007669"/>
    <property type="project" value="TreeGrafter"/>
</dbReference>
<dbReference type="InterPro" id="IPR036796">
    <property type="entry name" value="Ribosomal_uL11_N_sf"/>
</dbReference>
<dbReference type="GO" id="GO:0006412">
    <property type="term" value="P:translation"/>
    <property type="evidence" value="ECO:0007669"/>
    <property type="project" value="InterPro"/>
</dbReference>
<dbReference type="PANTHER" id="PTHR11661:SF1">
    <property type="entry name" value="LARGE RIBOSOMAL SUBUNIT PROTEIN UL11M"/>
    <property type="match status" value="1"/>
</dbReference>
<feature type="region of interest" description="Disordered" evidence="6">
    <location>
        <begin position="93"/>
        <end position="126"/>
    </location>
</feature>
<evidence type="ECO:0000256" key="3">
    <source>
        <dbReference type="ARBA" id="ARBA00023274"/>
    </source>
</evidence>
<accession>A0A8H7F376</accession>
<dbReference type="SMART" id="SM00649">
    <property type="entry name" value="RL11"/>
    <property type="match status" value="1"/>
</dbReference>
<dbReference type="Pfam" id="PF03946">
    <property type="entry name" value="Ribosomal_L11_N"/>
    <property type="match status" value="1"/>
</dbReference>
<dbReference type="Proteomes" id="UP000629468">
    <property type="component" value="Unassembled WGS sequence"/>
</dbReference>
<dbReference type="HAMAP" id="MF_00736">
    <property type="entry name" value="Ribosomal_uL11"/>
    <property type="match status" value="1"/>
</dbReference>
<evidence type="ECO:0000256" key="6">
    <source>
        <dbReference type="SAM" id="MobiDB-lite"/>
    </source>
</evidence>
<dbReference type="AlphaFoldDB" id="A0A8H7F376"/>
<dbReference type="Pfam" id="PF00298">
    <property type="entry name" value="Ribosomal_L11"/>
    <property type="match status" value="1"/>
</dbReference>
<evidence type="ECO:0000256" key="1">
    <source>
        <dbReference type="ARBA" id="ARBA00010537"/>
    </source>
</evidence>
<evidence type="ECO:0000256" key="4">
    <source>
        <dbReference type="ARBA" id="ARBA00040104"/>
    </source>
</evidence>
<comment type="caution">
    <text evidence="9">The sequence shown here is derived from an EMBL/GenBank/DDBJ whole genome shotgun (WGS) entry which is preliminary data.</text>
</comment>
<dbReference type="InterPro" id="IPR020784">
    <property type="entry name" value="Ribosomal_uL11_N"/>
</dbReference>
<keyword evidence="2 5" id="KW-0689">Ribosomal protein</keyword>
<dbReference type="EMBL" id="JABXXO010000006">
    <property type="protein sequence ID" value="KAF7776090.1"/>
    <property type="molecule type" value="Genomic_DNA"/>
</dbReference>
<dbReference type="CDD" id="cd00349">
    <property type="entry name" value="Ribosomal_L11"/>
    <property type="match status" value="1"/>
</dbReference>
<dbReference type="SUPFAM" id="SSF46906">
    <property type="entry name" value="Ribosomal protein L11, C-terminal domain"/>
    <property type="match status" value="1"/>
</dbReference>
<evidence type="ECO:0000256" key="2">
    <source>
        <dbReference type="ARBA" id="ARBA00022980"/>
    </source>
</evidence>
<dbReference type="GO" id="GO:0003735">
    <property type="term" value="F:structural constituent of ribosome"/>
    <property type="evidence" value="ECO:0007669"/>
    <property type="project" value="InterPro"/>
</dbReference>
<dbReference type="Gene3D" id="1.10.10.250">
    <property type="entry name" value="Ribosomal protein L11, C-terminal domain"/>
    <property type="match status" value="1"/>
</dbReference>
<dbReference type="InterPro" id="IPR000911">
    <property type="entry name" value="Ribosomal_uL11"/>
</dbReference>
<dbReference type="SUPFAM" id="SSF54747">
    <property type="entry name" value="Ribosomal L11/L12e N-terminal domain"/>
    <property type="match status" value="1"/>
</dbReference>
<dbReference type="InterPro" id="IPR020783">
    <property type="entry name" value="Ribosomal_uL11_C"/>
</dbReference>
<evidence type="ECO:0000259" key="7">
    <source>
        <dbReference type="Pfam" id="PF00298"/>
    </source>
</evidence>
<evidence type="ECO:0000313" key="10">
    <source>
        <dbReference type="Proteomes" id="UP000629468"/>
    </source>
</evidence>
<protein>
    <recommendedName>
        <fullName evidence="4">Large ribosomal subunit protein uL11m</fullName>
    </recommendedName>
</protein>
<reference evidence="9 10" key="1">
    <citation type="journal article" name="Sci. Rep.">
        <title>Telomere-to-telomere assembled and centromere annotated genomes of the two main subspecies of the button mushroom Agaricus bisporus reveal especially polymorphic chromosome ends.</title>
        <authorList>
            <person name="Sonnenberg A.S.M."/>
            <person name="Sedaghat-Telgerd N."/>
            <person name="Lavrijssen B."/>
            <person name="Ohm R.A."/>
            <person name="Hendrickx P.M."/>
            <person name="Scholtmeijer K."/>
            <person name="Baars J.J.P."/>
            <person name="van Peer A."/>
        </authorList>
    </citation>
    <scope>NUCLEOTIDE SEQUENCE [LARGE SCALE GENOMIC DNA]</scope>
    <source>
        <strain evidence="9 10">H119_p4</strain>
    </source>
</reference>
<evidence type="ECO:0000313" key="9">
    <source>
        <dbReference type="EMBL" id="KAF7776090.1"/>
    </source>
</evidence>
<feature type="compositionally biased region" description="Basic and acidic residues" evidence="6">
    <location>
        <begin position="112"/>
        <end position="125"/>
    </location>
</feature>
<sequence>MSKAAAKARAQIVRLLIPAGKAAPAPPVGPALGARGVRSADFCKEFNARTAHIEPGVPTPTLITVQPDRSFSFVTRTPPVSYFLKKAAGIEKGPARPGHEVTGTVSLKHVSSYKDDHRQRKESRDPSGSVIVYSLKDLILSYTIGLAAPVLRPAVEDVIAS</sequence>
<dbReference type="InterPro" id="IPR036769">
    <property type="entry name" value="Ribosomal_uL11_C_sf"/>
</dbReference>
<dbReference type="FunFam" id="3.30.1550.10:FF:000005">
    <property type="entry name" value="50S ribosomal protein L11"/>
    <property type="match status" value="1"/>
</dbReference>
<organism evidence="9 10">
    <name type="scientific">Agaricus bisporus var. burnettii</name>
    <dbReference type="NCBI Taxonomy" id="192524"/>
    <lineage>
        <taxon>Eukaryota</taxon>
        <taxon>Fungi</taxon>
        <taxon>Dikarya</taxon>
        <taxon>Basidiomycota</taxon>
        <taxon>Agaricomycotina</taxon>
        <taxon>Agaricomycetes</taxon>
        <taxon>Agaricomycetidae</taxon>
        <taxon>Agaricales</taxon>
        <taxon>Agaricineae</taxon>
        <taxon>Agaricaceae</taxon>
        <taxon>Agaricus</taxon>
    </lineage>
</organism>
<feature type="domain" description="Large ribosomal subunit protein uL11 C-terminal" evidence="7">
    <location>
        <begin position="76"/>
        <end position="110"/>
    </location>
</feature>